<dbReference type="GO" id="GO:0017168">
    <property type="term" value="F:5-oxoprolinase (ATP-hydrolyzing) activity"/>
    <property type="evidence" value="ECO:0007669"/>
    <property type="project" value="UniProtKB-EC"/>
</dbReference>
<dbReference type="EMBL" id="JABANE010000013">
    <property type="protein sequence ID" value="NME67645.1"/>
    <property type="molecule type" value="Genomic_DNA"/>
</dbReference>
<reference evidence="1 2" key="1">
    <citation type="submission" date="2020-04" db="EMBL/GenBank/DDBJ databases">
        <title>Flammeovirga sp. SR4, a novel species isolated from seawater.</title>
        <authorList>
            <person name="Wang X."/>
        </authorList>
    </citation>
    <scope>NUCLEOTIDE SEQUENCE [LARGE SCALE GENOMIC DNA]</scope>
    <source>
        <strain evidence="1 2">ATCC 23126</strain>
    </source>
</reference>
<evidence type="ECO:0000313" key="1">
    <source>
        <dbReference type="EMBL" id="NME67645.1"/>
    </source>
</evidence>
<dbReference type="Proteomes" id="UP000576082">
    <property type="component" value="Unassembled WGS sequence"/>
</dbReference>
<dbReference type="SUPFAM" id="SSF88713">
    <property type="entry name" value="Glycoside hydrolase/deacetylase"/>
    <property type="match status" value="1"/>
</dbReference>
<dbReference type="NCBIfam" id="NF003814">
    <property type="entry name" value="PRK05406.1-3"/>
    <property type="match status" value="1"/>
</dbReference>
<dbReference type="InterPro" id="IPR005501">
    <property type="entry name" value="LamB/YcsF/PxpA-like"/>
</dbReference>
<dbReference type="AlphaFoldDB" id="A0A7X9P1D8"/>
<keyword evidence="2" id="KW-1185">Reference proteome</keyword>
<dbReference type="NCBIfam" id="NF003816">
    <property type="entry name" value="PRK05406.1-5"/>
    <property type="match status" value="1"/>
</dbReference>
<dbReference type="EC" id="3.5.2.9" evidence="1"/>
<gene>
    <name evidence="1" type="primary">pxpA</name>
    <name evidence="1" type="ORF">HHU12_06675</name>
</gene>
<accession>A0A7X9P1D8</accession>
<dbReference type="PANTHER" id="PTHR30292">
    <property type="entry name" value="UNCHARACTERIZED PROTEIN YBGL-RELATED"/>
    <property type="match status" value="1"/>
</dbReference>
<organism evidence="1 2">
    <name type="scientific">Flammeovirga aprica JL-4</name>
    <dbReference type="NCBI Taxonomy" id="694437"/>
    <lineage>
        <taxon>Bacteria</taxon>
        <taxon>Pseudomonadati</taxon>
        <taxon>Bacteroidota</taxon>
        <taxon>Cytophagia</taxon>
        <taxon>Cytophagales</taxon>
        <taxon>Flammeovirgaceae</taxon>
        <taxon>Flammeovirga</taxon>
    </lineage>
</organism>
<dbReference type="CDD" id="cd10801">
    <property type="entry name" value="LamB_YcsF_like_1"/>
    <property type="match status" value="1"/>
</dbReference>
<name>A0A7X9P1D8_9BACT</name>
<sequence>MKTIDLNADLGEGFPYDEPLLQIVSSCNIACGGHTGTNESIRKTLQLARKYDVNVGAHPSYPDPENFGRKEMIIASEALKQSLIEQVQSILSIAEEENVTVSYVKPHGALYNKAMVDDDTANIVIEVIQSFSSSLSIMGIPNSILEKLCLENNISFIKESFADRRYTSDGKLVSRSNANAVIHTKTEVWQQIKSSVENGTIESIDGEIIHLKTDSICFHGDTPEALDLIQFVKKNLAENAITIKSFL</sequence>
<dbReference type="PANTHER" id="PTHR30292:SF0">
    <property type="entry name" value="5-OXOPROLINASE SUBUNIT A"/>
    <property type="match status" value="1"/>
</dbReference>
<evidence type="ECO:0000313" key="2">
    <source>
        <dbReference type="Proteomes" id="UP000576082"/>
    </source>
</evidence>
<dbReference type="Pfam" id="PF03746">
    <property type="entry name" value="LamB_YcsF"/>
    <property type="match status" value="1"/>
</dbReference>
<keyword evidence="1" id="KW-0378">Hydrolase</keyword>
<proteinExistence type="predicted"/>
<dbReference type="GO" id="GO:0005975">
    <property type="term" value="P:carbohydrate metabolic process"/>
    <property type="evidence" value="ECO:0007669"/>
    <property type="project" value="InterPro"/>
</dbReference>
<protein>
    <submittedName>
        <fullName evidence="1">5-oxoprolinase subunit PxpA</fullName>
        <ecNumber evidence="1">3.5.2.9</ecNumber>
    </submittedName>
</protein>
<comment type="caution">
    <text evidence="1">The sequence shown here is derived from an EMBL/GenBank/DDBJ whole genome shotgun (WGS) entry which is preliminary data.</text>
</comment>
<dbReference type="Gene3D" id="3.20.20.370">
    <property type="entry name" value="Glycoside hydrolase/deacetylase"/>
    <property type="match status" value="1"/>
</dbReference>
<dbReference type="InterPro" id="IPR011330">
    <property type="entry name" value="Glyco_hydro/deAcase_b/a-brl"/>
</dbReference>